<reference evidence="2" key="1">
    <citation type="submission" date="2019-12" db="EMBL/GenBank/DDBJ databases">
        <title>Genome sequencing and annotation of Brassica cretica.</title>
        <authorList>
            <person name="Studholme D.J."/>
            <person name="Sarris P."/>
        </authorList>
    </citation>
    <scope>NUCLEOTIDE SEQUENCE</scope>
    <source>
        <strain evidence="2">PFS-109/04</strain>
        <tissue evidence="2">Leaf</tissue>
    </source>
</reference>
<gene>
    <name evidence="2" type="ORF">F2Q69_00006632</name>
</gene>
<keyword evidence="1" id="KW-0812">Transmembrane</keyword>
<evidence type="ECO:0000256" key="1">
    <source>
        <dbReference type="SAM" id="Phobius"/>
    </source>
</evidence>
<evidence type="ECO:0000313" key="2">
    <source>
        <dbReference type="EMBL" id="KAF3510462.1"/>
    </source>
</evidence>
<protein>
    <submittedName>
        <fullName evidence="2">Uncharacterized protein</fullName>
    </submittedName>
</protein>
<feature type="transmembrane region" description="Helical" evidence="1">
    <location>
        <begin position="94"/>
        <end position="114"/>
    </location>
</feature>
<name>A0A8S9PAW5_BRACR</name>
<dbReference type="EMBL" id="QGKX02001521">
    <property type="protein sequence ID" value="KAF3510462.1"/>
    <property type="molecule type" value="Genomic_DNA"/>
</dbReference>
<dbReference type="Proteomes" id="UP000712600">
    <property type="component" value="Unassembled WGS sequence"/>
</dbReference>
<organism evidence="2 3">
    <name type="scientific">Brassica cretica</name>
    <name type="common">Mustard</name>
    <dbReference type="NCBI Taxonomy" id="69181"/>
    <lineage>
        <taxon>Eukaryota</taxon>
        <taxon>Viridiplantae</taxon>
        <taxon>Streptophyta</taxon>
        <taxon>Embryophyta</taxon>
        <taxon>Tracheophyta</taxon>
        <taxon>Spermatophyta</taxon>
        <taxon>Magnoliopsida</taxon>
        <taxon>eudicotyledons</taxon>
        <taxon>Gunneridae</taxon>
        <taxon>Pentapetalae</taxon>
        <taxon>rosids</taxon>
        <taxon>malvids</taxon>
        <taxon>Brassicales</taxon>
        <taxon>Brassicaceae</taxon>
        <taxon>Brassiceae</taxon>
        <taxon>Brassica</taxon>
    </lineage>
</organism>
<keyword evidence="1" id="KW-0472">Membrane</keyword>
<proteinExistence type="predicted"/>
<keyword evidence="1" id="KW-1133">Transmembrane helix</keyword>
<evidence type="ECO:0000313" key="3">
    <source>
        <dbReference type="Proteomes" id="UP000712600"/>
    </source>
</evidence>
<comment type="caution">
    <text evidence="2">The sequence shown here is derived from an EMBL/GenBank/DDBJ whole genome shotgun (WGS) entry which is preliminary data.</text>
</comment>
<accession>A0A8S9PAW5</accession>
<sequence>MPRGGDKIPSILEMMWNKPRDFMVKKSGEKTSIEQGDKEIPFVPELSYMWEEKANGNISGTKTSMHWFFPYILRSTGERETSLRSRRGGKNLDFEFIGSFSLLVLSLFLIGFSVNLRLESLNREGS</sequence>
<dbReference type="AlphaFoldDB" id="A0A8S9PAW5"/>